<feature type="domain" description="Methyl-accepting transducer" evidence="6">
    <location>
        <begin position="399"/>
        <end position="635"/>
    </location>
</feature>
<dbReference type="InterPro" id="IPR035440">
    <property type="entry name" value="4HB_MCP_dom_sf"/>
</dbReference>
<dbReference type="AlphaFoldDB" id="A0AAE3TDJ1"/>
<dbReference type="InterPro" id="IPR024478">
    <property type="entry name" value="HlyB_4HB_MCP"/>
</dbReference>
<dbReference type="SUPFAM" id="SSF58104">
    <property type="entry name" value="Methyl-accepting chemotaxis protein (MCP) signaling domain"/>
    <property type="match status" value="1"/>
</dbReference>
<dbReference type="SMART" id="SM00283">
    <property type="entry name" value="MA"/>
    <property type="match status" value="1"/>
</dbReference>
<reference evidence="8" key="1">
    <citation type="submission" date="2023-03" db="EMBL/GenBank/DDBJ databases">
        <title>Stygiobacter electus gen. nov., sp. nov., facultatively anaerobic thermotolerant bacterium of the class Ignavibacteria from a well of Yessentuki mineral water deposit.</title>
        <authorList>
            <person name="Podosokorskaya O.A."/>
            <person name="Elcheninov A.G."/>
            <person name="Petrova N.F."/>
            <person name="Zavarzina D.G."/>
            <person name="Kublanov I.V."/>
            <person name="Merkel A.Y."/>
        </authorList>
    </citation>
    <scope>NUCLEOTIDE SEQUENCE</scope>
    <source>
        <strain evidence="8">09-Me</strain>
    </source>
</reference>
<sequence>MKWFLNKNIRFKLISSFILVSIITFIVAFVGWNALTNAKEGSFKISNQSNDNIELATVRASFLKATLSVEKALHRTTKKEIDELLIESTSNYKKGDEIWKKYKNKIIDEEELKIANEFEKAFKSYREKLETAVSFINMGAIEDAIVMTQGDMDIDLQNWTNTLNKLFELNKQRSSTLYENVVTAANYDKAKLLIFTIVAILLSVGLGYWISSIIADPIKRITMRAERIALGETDLEITVRTNDEIGKLQQAFATLIESAKTQAEVAEKIADGNLNVSVNVRSEKDLLSKSFNKVIESLKGLVQESVELAKRASEGDLNYRGNELKFSGGYKEIIEGFNKTVDAVAKPIEESKIVLEKIAHGDLTARMVGEYKGDYKIIKDSVNNLAESFSSALSEVANAVSATASAGTQISSSAEEMAAGAQEQSSQTSEVAIAVDEMTRTILDTTRNASQAAEAAKNAGKIAVEGGNSVKETVEGMNKIAAVVKKSAETVQELGKSSDQIGEIVQVIDDIADQTNLLALNAAIEAARAGEQGRGFAVVADEVRKLAERTTKATKEIANMIKQIQKDTSEAVLAMTSGTVEVEKGKQLADKAGNALDEIIKGTQEVVDMITQVAAASEEQSSAAEQISKNVEGINNVARESAQGIQQIARASEDLSRLTVNLQEMVSKFNINQISMNNLAVRSNGKLISRSI</sequence>
<feature type="domain" description="HAMP" evidence="7">
    <location>
        <begin position="342"/>
        <end position="394"/>
    </location>
</feature>
<evidence type="ECO:0000313" key="9">
    <source>
        <dbReference type="Proteomes" id="UP001221302"/>
    </source>
</evidence>
<dbReference type="Pfam" id="PF00015">
    <property type="entry name" value="MCPsignal"/>
    <property type="match status" value="1"/>
</dbReference>
<evidence type="ECO:0000256" key="2">
    <source>
        <dbReference type="ARBA" id="ARBA00023224"/>
    </source>
</evidence>
<dbReference type="SMART" id="SM00304">
    <property type="entry name" value="HAMP"/>
    <property type="match status" value="2"/>
</dbReference>
<feature type="domain" description="HAMP" evidence="7">
    <location>
        <begin position="265"/>
        <end position="303"/>
    </location>
</feature>
<dbReference type="GO" id="GO:0007165">
    <property type="term" value="P:signal transduction"/>
    <property type="evidence" value="ECO:0007669"/>
    <property type="project" value="UniProtKB-KW"/>
</dbReference>
<keyword evidence="9" id="KW-1185">Reference proteome</keyword>
<dbReference type="Pfam" id="PF12729">
    <property type="entry name" value="4HB_MCP_1"/>
    <property type="match status" value="1"/>
</dbReference>
<comment type="caution">
    <text evidence="8">The sequence shown here is derived from an EMBL/GenBank/DDBJ whole genome shotgun (WGS) entry which is preliminary data.</text>
</comment>
<dbReference type="FunFam" id="1.10.287.950:FF:000001">
    <property type="entry name" value="Methyl-accepting chemotaxis sensory transducer"/>
    <property type="match status" value="1"/>
</dbReference>
<evidence type="ECO:0000256" key="5">
    <source>
        <dbReference type="SAM" id="Phobius"/>
    </source>
</evidence>
<accession>A0AAE3TDJ1</accession>
<protein>
    <submittedName>
        <fullName evidence="8">Methyl-accepting chemotaxis protein</fullName>
    </submittedName>
</protein>
<keyword evidence="5" id="KW-0472">Membrane</keyword>
<evidence type="ECO:0000256" key="1">
    <source>
        <dbReference type="ARBA" id="ARBA00004370"/>
    </source>
</evidence>
<dbReference type="Pfam" id="PF00672">
    <property type="entry name" value="HAMP"/>
    <property type="match status" value="1"/>
</dbReference>
<dbReference type="SUPFAM" id="SSF158472">
    <property type="entry name" value="HAMP domain-like"/>
    <property type="match status" value="1"/>
</dbReference>
<dbReference type="CDD" id="cd11386">
    <property type="entry name" value="MCP_signal"/>
    <property type="match status" value="1"/>
</dbReference>
<dbReference type="EMBL" id="JARGDL010000003">
    <property type="protein sequence ID" value="MDF1611283.1"/>
    <property type="molecule type" value="Genomic_DNA"/>
</dbReference>
<comment type="similarity">
    <text evidence="3">Belongs to the methyl-accepting chemotaxis (MCP) protein family.</text>
</comment>
<dbReference type="PROSITE" id="PS50111">
    <property type="entry name" value="CHEMOTAXIS_TRANSDUC_2"/>
    <property type="match status" value="1"/>
</dbReference>
<keyword evidence="5" id="KW-0812">Transmembrane</keyword>
<dbReference type="PANTHER" id="PTHR32089:SF112">
    <property type="entry name" value="LYSOZYME-LIKE PROTEIN-RELATED"/>
    <property type="match status" value="1"/>
</dbReference>
<dbReference type="InterPro" id="IPR004089">
    <property type="entry name" value="MCPsignal_dom"/>
</dbReference>
<dbReference type="RefSeq" id="WP_321535049.1">
    <property type="nucleotide sequence ID" value="NZ_JARGDL010000003.1"/>
</dbReference>
<comment type="subcellular location">
    <subcellularLocation>
        <location evidence="1">Membrane</location>
    </subcellularLocation>
</comment>
<evidence type="ECO:0000313" key="8">
    <source>
        <dbReference type="EMBL" id="MDF1611283.1"/>
    </source>
</evidence>
<dbReference type="Pfam" id="PF18947">
    <property type="entry name" value="HAMP_2"/>
    <property type="match status" value="1"/>
</dbReference>
<gene>
    <name evidence="8" type="ORF">P0M35_03910</name>
</gene>
<dbReference type="GO" id="GO:0016020">
    <property type="term" value="C:membrane"/>
    <property type="evidence" value="ECO:0007669"/>
    <property type="project" value="UniProtKB-SubCell"/>
</dbReference>
<evidence type="ECO:0000256" key="3">
    <source>
        <dbReference type="ARBA" id="ARBA00029447"/>
    </source>
</evidence>
<dbReference type="GO" id="GO:0006935">
    <property type="term" value="P:chemotaxis"/>
    <property type="evidence" value="ECO:0007669"/>
    <property type="project" value="UniProtKB-ARBA"/>
</dbReference>
<dbReference type="Gene3D" id="1.10.287.950">
    <property type="entry name" value="Methyl-accepting chemotaxis protein"/>
    <property type="match status" value="1"/>
</dbReference>
<dbReference type="Gene3D" id="1.20.120.1530">
    <property type="match status" value="1"/>
</dbReference>
<proteinExistence type="inferred from homology"/>
<evidence type="ECO:0000259" key="7">
    <source>
        <dbReference type="PROSITE" id="PS50885"/>
    </source>
</evidence>
<feature type="transmembrane region" description="Helical" evidence="5">
    <location>
        <begin position="13"/>
        <end position="35"/>
    </location>
</feature>
<dbReference type="Gene3D" id="1.20.120.30">
    <property type="entry name" value="Aspartate receptor, ligand-binding domain"/>
    <property type="match status" value="1"/>
</dbReference>
<dbReference type="CDD" id="cd06225">
    <property type="entry name" value="HAMP"/>
    <property type="match status" value="2"/>
</dbReference>
<name>A0AAE3TDJ1_9BACT</name>
<feature type="transmembrane region" description="Helical" evidence="5">
    <location>
        <begin position="192"/>
        <end position="210"/>
    </location>
</feature>
<evidence type="ECO:0000256" key="4">
    <source>
        <dbReference type="PROSITE-ProRule" id="PRU00284"/>
    </source>
</evidence>
<dbReference type="Proteomes" id="UP001221302">
    <property type="component" value="Unassembled WGS sequence"/>
</dbReference>
<keyword evidence="5" id="KW-1133">Transmembrane helix</keyword>
<dbReference type="SUPFAM" id="SSF47170">
    <property type="entry name" value="Aspartate receptor, ligand-binding domain"/>
    <property type="match status" value="1"/>
</dbReference>
<dbReference type="Gene3D" id="1.10.8.500">
    <property type="entry name" value="HAMP domain in histidine kinase"/>
    <property type="match status" value="1"/>
</dbReference>
<dbReference type="InterPro" id="IPR003660">
    <property type="entry name" value="HAMP_dom"/>
</dbReference>
<evidence type="ECO:0000259" key="6">
    <source>
        <dbReference type="PROSITE" id="PS50111"/>
    </source>
</evidence>
<feature type="domain" description="HAMP" evidence="7">
    <location>
        <begin position="212"/>
        <end position="264"/>
    </location>
</feature>
<dbReference type="PANTHER" id="PTHR32089">
    <property type="entry name" value="METHYL-ACCEPTING CHEMOTAXIS PROTEIN MCPB"/>
    <property type="match status" value="1"/>
</dbReference>
<dbReference type="PROSITE" id="PS50885">
    <property type="entry name" value="HAMP"/>
    <property type="match status" value="3"/>
</dbReference>
<organism evidence="8 9">
    <name type="scientific">Stygiobacter electus</name>
    <dbReference type="NCBI Taxonomy" id="3032292"/>
    <lineage>
        <taxon>Bacteria</taxon>
        <taxon>Pseudomonadati</taxon>
        <taxon>Ignavibacteriota</taxon>
        <taxon>Ignavibacteria</taxon>
        <taxon>Ignavibacteriales</taxon>
        <taxon>Melioribacteraceae</taxon>
        <taxon>Stygiobacter</taxon>
    </lineage>
</organism>
<keyword evidence="2 4" id="KW-0807">Transducer</keyword>